<evidence type="ECO:0000313" key="3">
    <source>
        <dbReference type="Proteomes" id="UP000076577"/>
    </source>
</evidence>
<dbReference type="PATRIC" id="fig|989403.3.peg.423"/>
<evidence type="ECO:0000259" key="1">
    <source>
        <dbReference type="Pfam" id="PF09356"/>
    </source>
</evidence>
<feature type="domain" description="Bacteriophage phiJL001 Gp84 C-terminal" evidence="1">
    <location>
        <begin position="195"/>
        <end position="277"/>
    </location>
</feature>
<dbReference type="RefSeq" id="WP_068001414.1">
    <property type="nucleotide sequence ID" value="NZ_FOFM01000005.1"/>
</dbReference>
<evidence type="ECO:0000313" key="2">
    <source>
        <dbReference type="EMBL" id="KZL21115.1"/>
    </source>
</evidence>
<reference evidence="2 3" key="1">
    <citation type="journal article" date="2016" name="Front. Microbiol.">
        <title>Comparative Genomic Analysis Reveals a Diverse Repertoire of Genes Involved in Prokaryote-Eukaryote Interactions within the Pseudovibrio Genus.</title>
        <authorList>
            <person name="Romano S."/>
            <person name="Fernandez-Guerra A."/>
            <person name="Reen F.J."/>
            <person name="Glockner F.O."/>
            <person name="Crowley S.P."/>
            <person name="O'Sullivan O."/>
            <person name="Cotter P.D."/>
            <person name="Adams C."/>
            <person name="Dobson A.D."/>
            <person name="O'Gara F."/>
        </authorList>
    </citation>
    <scope>NUCLEOTIDE SEQUENCE [LARGE SCALE GENOMIC DNA]</scope>
    <source>
        <strain evidence="2 3">Ad2</strain>
    </source>
</reference>
<dbReference type="InterPro" id="IPR011928">
    <property type="entry name" value="Phage_phiJL001_Gp84"/>
</dbReference>
<comment type="caution">
    <text evidence="2">The sequence shown here is derived from an EMBL/GenBank/DDBJ whole genome shotgun (WGS) entry which is preliminary data.</text>
</comment>
<accession>A0A166AHC0</accession>
<dbReference type="NCBIfam" id="TIGR02218">
    <property type="entry name" value="phg_TIGR02218"/>
    <property type="match status" value="1"/>
</dbReference>
<name>A0A166AHC0_9HYPH</name>
<dbReference type="STRING" id="989403.SAMN05421798_1053"/>
<dbReference type="Pfam" id="PF09356">
    <property type="entry name" value="Phage_BR0599"/>
    <property type="match status" value="1"/>
</dbReference>
<sequence length="297" mass="31671">MKTFSAGFEEHLSGACTTLCWCWQVTRRDGVTLGFTDHDRPIEFDGVTFEASSGFTGSDIEAGLGLAVDNMEVEGALSSDVIIEADIAAGLYDDAAIILYRVNWSDPAQRAVMQRGNIGEVSRGELAFSAEMRSLSHRLNQNTGRTFQYGCDAELGDERCGVNLLSASYFGAGSVAGVSGRVFVCAGLDGFDADLFSWGSVVWLSGANQGARVKVKVHKITSEGAAELSLWQAPARPIAPGDTFNVFAGCAHTFAACADKFDNALNYRGFPHMPGADFVTAYATQDEQTNDGSAIVK</sequence>
<gene>
    <name evidence="2" type="ORF">PsAD2_00399</name>
</gene>
<dbReference type="InterPro" id="IPR018964">
    <property type="entry name" value="Phage_phiJL001_Gp84_C"/>
</dbReference>
<dbReference type="AlphaFoldDB" id="A0A166AHC0"/>
<keyword evidence="3" id="KW-1185">Reference proteome</keyword>
<dbReference type="EMBL" id="LMCB01000004">
    <property type="protein sequence ID" value="KZL21115.1"/>
    <property type="molecule type" value="Genomic_DNA"/>
</dbReference>
<proteinExistence type="predicted"/>
<organism evidence="2 3">
    <name type="scientific">Pseudovibrio axinellae</name>
    <dbReference type="NCBI Taxonomy" id="989403"/>
    <lineage>
        <taxon>Bacteria</taxon>
        <taxon>Pseudomonadati</taxon>
        <taxon>Pseudomonadota</taxon>
        <taxon>Alphaproteobacteria</taxon>
        <taxon>Hyphomicrobiales</taxon>
        <taxon>Stappiaceae</taxon>
        <taxon>Pseudovibrio</taxon>
    </lineage>
</organism>
<dbReference type="OrthoDB" id="1633386at2"/>
<dbReference type="Pfam" id="PF09931">
    <property type="entry name" value="Phage_phiJL001_Gp84_N"/>
    <property type="match status" value="1"/>
</dbReference>
<dbReference type="Proteomes" id="UP000076577">
    <property type="component" value="Unassembled WGS sequence"/>
</dbReference>
<protein>
    <recommendedName>
        <fullName evidence="1">Bacteriophage phiJL001 Gp84 C-terminal domain-containing protein</fullName>
    </recommendedName>
</protein>